<evidence type="ECO:0000313" key="3">
    <source>
        <dbReference type="EMBL" id="KPI87739.1"/>
    </source>
</evidence>
<reference evidence="3 4" key="1">
    <citation type="journal article" date="2015" name="PLoS Pathog.">
        <title>Leptomonas seymouri: Adaptations to the Dixenous Life Cycle Analyzed by Genome Sequencing, Transcriptome Profiling and Co-infection with Leishmania donovani.</title>
        <authorList>
            <person name="Kraeva N."/>
            <person name="Butenko A."/>
            <person name="Hlavacova J."/>
            <person name="Kostygov A."/>
            <person name="Myskova J."/>
            <person name="Grybchuk D."/>
            <person name="Lestinova T."/>
            <person name="Votypka J."/>
            <person name="Volf P."/>
            <person name="Opperdoes F."/>
            <person name="Flegontov P."/>
            <person name="Lukes J."/>
            <person name="Yurchenko V."/>
        </authorList>
    </citation>
    <scope>NUCLEOTIDE SEQUENCE [LARGE SCALE GENOMIC DNA]</scope>
    <source>
        <strain evidence="3 4">ATCC 30220</strain>
    </source>
</reference>
<evidence type="ECO:0000256" key="2">
    <source>
        <dbReference type="SAM" id="MobiDB-lite"/>
    </source>
</evidence>
<protein>
    <submittedName>
        <fullName evidence="3">Uncharacterized protein</fullName>
    </submittedName>
</protein>
<dbReference type="Proteomes" id="UP000038009">
    <property type="component" value="Unassembled WGS sequence"/>
</dbReference>
<feature type="coiled-coil region" evidence="1">
    <location>
        <begin position="78"/>
        <end position="112"/>
    </location>
</feature>
<evidence type="ECO:0000313" key="4">
    <source>
        <dbReference type="Proteomes" id="UP000038009"/>
    </source>
</evidence>
<keyword evidence="4" id="KW-1185">Reference proteome</keyword>
<dbReference type="EMBL" id="LJSK01000075">
    <property type="protein sequence ID" value="KPI87739.1"/>
    <property type="molecule type" value="Genomic_DNA"/>
</dbReference>
<feature type="region of interest" description="Disordered" evidence="2">
    <location>
        <begin position="51"/>
        <end position="74"/>
    </location>
</feature>
<feature type="coiled-coil region" evidence="1">
    <location>
        <begin position="164"/>
        <end position="229"/>
    </location>
</feature>
<proteinExistence type="predicted"/>
<dbReference type="OMA" id="ERDQHNY"/>
<gene>
    <name evidence="3" type="ORF">ABL78_3148</name>
</gene>
<name>A0A0N0P6L0_LEPSE</name>
<dbReference type="AlphaFoldDB" id="A0A0N0P6L0"/>
<evidence type="ECO:0000256" key="1">
    <source>
        <dbReference type="SAM" id="Coils"/>
    </source>
</evidence>
<accession>A0A0N0P6L0</accession>
<sequence>MSRPPYVSKRRGLARGTTVVNAVELRHCSDAPLSLGVEGVQTGEEVLVESTAARRRSSSNTGGSPLTGCHNPQDHVQVPQLKRQLEKANASVKSLTAANRRQKLECDALKAEWAVQLAECEARLRVALTHRREREGLLSQHISQTVKLYNAEVQRASRLHQSAVDAHAADKEKWEAELASLRRKMEEAKATAITQAANSSAAAALQAQVEQLKAELEALRKISAEKQYELETALSDTQSSLNKTTIELHECRQAQLECNYIVQQCRLFIRQVCQPGFSVVKGPSLEPVEKDRPEPTGFVLVPLLVLLHGYTLLPEGDRQEVIDHYDKVAKALH</sequence>
<dbReference type="OrthoDB" id="263686at2759"/>
<keyword evidence="1" id="KW-0175">Coiled coil</keyword>
<comment type="caution">
    <text evidence="3">The sequence shown here is derived from an EMBL/GenBank/DDBJ whole genome shotgun (WGS) entry which is preliminary data.</text>
</comment>
<organism evidence="3 4">
    <name type="scientific">Leptomonas seymouri</name>
    <dbReference type="NCBI Taxonomy" id="5684"/>
    <lineage>
        <taxon>Eukaryota</taxon>
        <taxon>Discoba</taxon>
        <taxon>Euglenozoa</taxon>
        <taxon>Kinetoplastea</taxon>
        <taxon>Metakinetoplastina</taxon>
        <taxon>Trypanosomatida</taxon>
        <taxon>Trypanosomatidae</taxon>
        <taxon>Leishmaniinae</taxon>
        <taxon>Leptomonas</taxon>
    </lineage>
</organism>
<dbReference type="VEuPathDB" id="TriTrypDB:Lsey_0075_0010"/>